<feature type="region of interest" description="Disordered" evidence="3">
    <location>
        <begin position="139"/>
        <end position="159"/>
    </location>
</feature>
<protein>
    <submittedName>
        <fullName evidence="5">Insect cuticle protein</fullName>
    </submittedName>
</protein>
<evidence type="ECO:0000256" key="2">
    <source>
        <dbReference type="PROSITE-ProRule" id="PRU00497"/>
    </source>
</evidence>
<evidence type="ECO:0000313" key="6">
    <source>
        <dbReference type="Proteomes" id="UP001458880"/>
    </source>
</evidence>
<proteinExistence type="predicted"/>
<feature type="signal peptide" evidence="4">
    <location>
        <begin position="1"/>
        <end position="17"/>
    </location>
</feature>
<keyword evidence="6" id="KW-1185">Reference proteome</keyword>
<organism evidence="5 6">
    <name type="scientific">Popillia japonica</name>
    <name type="common">Japanese beetle</name>
    <dbReference type="NCBI Taxonomy" id="7064"/>
    <lineage>
        <taxon>Eukaryota</taxon>
        <taxon>Metazoa</taxon>
        <taxon>Ecdysozoa</taxon>
        <taxon>Arthropoda</taxon>
        <taxon>Hexapoda</taxon>
        <taxon>Insecta</taxon>
        <taxon>Pterygota</taxon>
        <taxon>Neoptera</taxon>
        <taxon>Endopterygota</taxon>
        <taxon>Coleoptera</taxon>
        <taxon>Polyphaga</taxon>
        <taxon>Scarabaeiformia</taxon>
        <taxon>Scarabaeidae</taxon>
        <taxon>Rutelinae</taxon>
        <taxon>Popillia</taxon>
    </lineage>
</organism>
<reference evidence="5 6" key="1">
    <citation type="journal article" date="2024" name="BMC Genomics">
        <title>De novo assembly and annotation of Popillia japonica's genome with initial clues to its potential as an invasive pest.</title>
        <authorList>
            <person name="Cucini C."/>
            <person name="Boschi S."/>
            <person name="Funari R."/>
            <person name="Cardaioli E."/>
            <person name="Iannotti N."/>
            <person name="Marturano G."/>
            <person name="Paoli F."/>
            <person name="Bruttini M."/>
            <person name="Carapelli A."/>
            <person name="Frati F."/>
            <person name="Nardi F."/>
        </authorList>
    </citation>
    <scope>NUCLEOTIDE SEQUENCE [LARGE SCALE GENOMIC DNA]</scope>
    <source>
        <strain evidence="5">DMR45628</strain>
    </source>
</reference>
<dbReference type="GO" id="GO:0042302">
    <property type="term" value="F:structural constituent of cuticle"/>
    <property type="evidence" value="ECO:0007669"/>
    <property type="project" value="UniProtKB-UniRule"/>
</dbReference>
<comment type="caution">
    <text evidence="5">The sequence shown here is derived from an EMBL/GenBank/DDBJ whole genome shotgun (WGS) entry which is preliminary data.</text>
</comment>
<evidence type="ECO:0000313" key="5">
    <source>
        <dbReference type="EMBL" id="KAK9744718.1"/>
    </source>
</evidence>
<dbReference type="PROSITE" id="PS51155">
    <property type="entry name" value="CHIT_BIND_RR_2"/>
    <property type="match status" value="1"/>
</dbReference>
<evidence type="ECO:0000256" key="4">
    <source>
        <dbReference type="SAM" id="SignalP"/>
    </source>
</evidence>
<name>A0AAW1MEI2_POPJA</name>
<dbReference type="Proteomes" id="UP001458880">
    <property type="component" value="Unassembled WGS sequence"/>
</dbReference>
<accession>A0AAW1MEI2</accession>
<dbReference type="GO" id="GO:0005615">
    <property type="term" value="C:extracellular space"/>
    <property type="evidence" value="ECO:0007669"/>
    <property type="project" value="TreeGrafter"/>
</dbReference>
<gene>
    <name evidence="5" type="ORF">QE152_g7533</name>
</gene>
<dbReference type="InterPro" id="IPR051217">
    <property type="entry name" value="Insect_Cuticle_Struc_Prot"/>
</dbReference>
<evidence type="ECO:0000256" key="3">
    <source>
        <dbReference type="SAM" id="MobiDB-lite"/>
    </source>
</evidence>
<dbReference type="PANTHER" id="PTHR12236:SF75">
    <property type="entry name" value="CUTICULAR PROTEIN 62BB, ISOFORM A"/>
    <property type="match status" value="1"/>
</dbReference>
<dbReference type="PANTHER" id="PTHR12236">
    <property type="entry name" value="STRUCTURAL CONTITUENT OF CUTICLE"/>
    <property type="match status" value="1"/>
</dbReference>
<dbReference type="GO" id="GO:0031012">
    <property type="term" value="C:extracellular matrix"/>
    <property type="evidence" value="ECO:0007669"/>
    <property type="project" value="TreeGrafter"/>
</dbReference>
<dbReference type="AlphaFoldDB" id="A0AAW1MEI2"/>
<evidence type="ECO:0000256" key="1">
    <source>
        <dbReference type="ARBA" id="ARBA00022460"/>
    </source>
</evidence>
<sequence length="200" mass="22410">MKCGIAILLCITSQVLGVIRDRGDGYSYHKFSGPVSGEIKEVLWSEPSKMNPNGKTRDFVAKPDYDYSYGVRDPKTGNAQDHQDHLEMVMLSVVNIRPNPITTIPTVLETQKLVTLRIIRNLEMVMLSVVNIRFSKRMDPKTGNAQDHQESRDGDAVSGQYTVLEADGTMRIVKYTADDVNGFKATVEYVRPDGTQRKAE</sequence>
<dbReference type="EMBL" id="JASPKY010000055">
    <property type="protein sequence ID" value="KAK9744718.1"/>
    <property type="molecule type" value="Genomic_DNA"/>
</dbReference>
<dbReference type="InterPro" id="IPR031311">
    <property type="entry name" value="CHIT_BIND_RR_consensus"/>
</dbReference>
<dbReference type="InterPro" id="IPR000618">
    <property type="entry name" value="Insect_cuticle"/>
</dbReference>
<dbReference type="Pfam" id="PF00379">
    <property type="entry name" value="Chitin_bind_4"/>
    <property type="match status" value="1"/>
</dbReference>
<keyword evidence="1 2" id="KW-0193">Cuticle</keyword>
<feature type="chain" id="PRO_5043340375" evidence="4">
    <location>
        <begin position="18"/>
        <end position="200"/>
    </location>
</feature>
<dbReference type="PROSITE" id="PS00233">
    <property type="entry name" value="CHIT_BIND_RR_1"/>
    <property type="match status" value="1"/>
</dbReference>
<keyword evidence="4" id="KW-0732">Signal</keyword>